<dbReference type="InterPro" id="IPR037294">
    <property type="entry name" value="ABC_BtuC-like"/>
</dbReference>
<dbReference type="RefSeq" id="WP_390217506.1">
    <property type="nucleotide sequence ID" value="NZ_JBHSZV010000047.1"/>
</dbReference>
<feature type="transmembrane region" description="Helical" evidence="8">
    <location>
        <begin position="282"/>
        <end position="303"/>
    </location>
</feature>
<dbReference type="CDD" id="cd06550">
    <property type="entry name" value="TM_ABC_iron-siderophores_like"/>
    <property type="match status" value="1"/>
</dbReference>
<dbReference type="SUPFAM" id="SSF81345">
    <property type="entry name" value="ABC transporter involved in vitamin B12 uptake, BtuC"/>
    <property type="match status" value="1"/>
</dbReference>
<accession>A0ABW2EN13</accession>
<keyword evidence="7 8" id="KW-0472">Membrane</keyword>
<sequence length="339" mass="35822">MMSILKTNRKIKWTILLVLLLLFVTAVFLSIAIGKTSIPLSTVWNAFFNYDSSSTNQIIIRTSRLTRTLIAITIGASLSIAGALMQALTRNPLAAPDIFGVNAGALFFIVASATFFSVESLSGYMWIGFLGAGIAGFIVYLLGSMGEDGLSPIRIVLAGAAISALFVSFTQGMLVLDEQRMQSVLFWLAGSVAGRDLDLLLPVLPFILGAIILSLLIGKPLNILMSGDDVAKNLGQNTGVLKLLIGVTIVFLAGGSVAVAGSVGFIGLVVPHIVKGVTGPDYQWILPISGLFGATLLLFADIAARLVIAPQEMPIGVMTALFGTPFFIYIARKGVKKNG</sequence>
<keyword evidence="4" id="KW-1003">Cell membrane</keyword>
<comment type="caution">
    <text evidence="9">The sequence shown here is derived from an EMBL/GenBank/DDBJ whole genome shotgun (WGS) entry which is preliminary data.</text>
</comment>
<evidence type="ECO:0000256" key="5">
    <source>
        <dbReference type="ARBA" id="ARBA00022692"/>
    </source>
</evidence>
<dbReference type="EMBL" id="JBHSZV010000047">
    <property type="protein sequence ID" value="MFC7063510.1"/>
    <property type="molecule type" value="Genomic_DNA"/>
</dbReference>
<dbReference type="InterPro" id="IPR000522">
    <property type="entry name" value="ABC_transptr_permease_BtuC"/>
</dbReference>
<feature type="transmembrane region" description="Helical" evidence="8">
    <location>
        <begin position="124"/>
        <end position="143"/>
    </location>
</feature>
<feature type="transmembrane region" description="Helical" evidence="8">
    <location>
        <begin position="315"/>
        <end position="332"/>
    </location>
</feature>
<evidence type="ECO:0000256" key="4">
    <source>
        <dbReference type="ARBA" id="ARBA00022475"/>
    </source>
</evidence>
<reference evidence="10" key="1">
    <citation type="journal article" date="2019" name="Int. J. Syst. Evol. Microbiol.">
        <title>The Global Catalogue of Microorganisms (GCM) 10K type strain sequencing project: providing services to taxonomists for standard genome sequencing and annotation.</title>
        <authorList>
            <consortium name="The Broad Institute Genomics Platform"/>
            <consortium name="The Broad Institute Genome Sequencing Center for Infectious Disease"/>
            <person name="Wu L."/>
            <person name="Ma J."/>
        </authorList>
    </citation>
    <scope>NUCLEOTIDE SEQUENCE [LARGE SCALE GENOMIC DNA]</scope>
    <source>
        <strain evidence="10">CGMCC 4.1621</strain>
    </source>
</reference>
<gene>
    <name evidence="9" type="ORF">ACFQIC_16990</name>
</gene>
<comment type="similarity">
    <text evidence="2">Belongs to the binding-protein-dependent transport system permease family. FecCD subfamily.</text>
</comment>
<name>A0ABW2EN13_9BACI</name>
<dbReference type="Proteomes" id="UP001596410">
    <property type="component" value="Unassembled WGS sequence"/>
</dbReference>
<organism evidence="9 10">
    <name type="scientific">Halobacillus seohaensis</name>
    <dbReference type="NCBI Taxonomy" id="447421"/>
    <lineage>
        <taxon>Bacteria</taxon>
        <taxon>Bacillati</taxon>
        <taxon>Bacillota</taxon>
        <taxon>Bacilli</taxon>
        <taxon>Bacillales</taxon>
        <taxon>Bacillaceae</taxon>
        <taxon>Halobacillus</taxon>
    </lineage>
</organism>
<dbReference type="Gene3D" id="1.10.3470.10">
    <property type="entry name" value="ABC transporter involved in vitamin B12 uptake, BtuC"/>
    <property type="match status" value="1"/>
</dbReference>
<keyword evidence="10" id="KW-1185">Reference proteome</keyword>
<evidence type="ECO:0000313" key="10">
    <source>
        <dbReference type="Proteomes" id="UP001596410"/>
    </source>
</evidence>
<feature type="transmembrane region" description="Helical" evidence="8">
    <location>
        <begin position="155"/>
        <end position="176"/>
    </location>
</feature>
<dbReference type="PANTHER" id="PTHR30472">
    <property type="entry name" value="FERRIC ENTEROBACTIN TRANSPORT SYSTEM PERMEASE PROTEIN"/>
    <property type="match status" value="1"/>
</dbReference>
<evidence type="ECO:0000256" key="2">
    <source>
        <dbReference type="ARBA" id="ARBA00007935"/>
    </source>
</evidence>
<feature type="transmembrane region" description="Helical" evidence="8">
    <location>
        <begin position="99"/>
        <end position="118"/>
    </location>
</feature>
<feature type="transmembrane region" description="Helical" evidence="8">
    <location>
        <begin position="239"/>
        <end position="270"/>
    </location>
</feature>
<dbReference type="Pfam" id="PF01032">
    <property type="entry name" value="FecCD"/>
    <property type="match status" value="1"/>
</dbReference>
<evidence type="ECO:0000256" key="6">
    <source>
        <dbReference type="ARBA" id="ARBA00022989"/>
    </source>
</evidence>
<dbReference type="PANTHER" id="PTHR30472:SF1">
    <property type="entry name" value="FE(3+) DICITRATE TRANSPORT SYSTEM PERMEASE PROTEIN FECC-RELATED"/>
    <property type="match status" value="1"/>
</dbReference>
<keyword evidence="5 8" id="KW-0812">Transmembrane</keyword>
<evidence type="ECO:0000256" key="8">
    <source>
        <dbReference type="SAM" id="Phobius"/>
    </source>
</evidence>
<comment type="subcellular location">
    <subcellularLocation>
        <location evidence="1">Cell membrane</location>
        <topology evidence="1">Multi-pass membrane protein</topology>
    </subcellularLocation>
</comment>
<keyword evidence="6 8" id="KW-1133">Transmembrane helix</keyword>
<evidence type="ECO:0000313" key="9">
    <source>
        <dbReference type="EMBL" id="MFC7063510.1"/>
    </source>
</evidence>
<evidence type="ECO:0000256" key="3">
    <source>
        <dbReference type="ARBA" id="ARBA00022448"/>
    </source>
</evidence>
<feature type="transmembrane region" description="Helical" evidence="8">
    <location>
        <begin position="69"/>
        <end position="87"/>
    </location>
</feature>
<keyword evidence="3" id="KW-0813">Transport</keyword>
<feature type="transmembrane region" description="Helical" evidence="8">
    <location>
        <begin position="199"/>
        <end position="218"/>
    </location>
</feature>
<protein>
    <submittedName>
        <fullName evidence="9">FecCD family ABC transporter permease</fullName>
    </submittedName>
</protein>
<evidence type="ECO:0000256" key="7">
    <source>
        <dbReference type="ARBA" id="ARBA00023136"/>
    </source>
</evidence>
<evidence type="ECO:0000256" key="1">
    <source>
        <dbReference type="ARBA" id="ARBA00004651"/>
    </source>
</evidence>
<proteinExistence type="inferred from homology"/>